<dbReference type="InterPro" id="IPR027417">
    <property type="entry name" value="P-loop_NTPase"/>
</dbReference>
<dbReference type="EMBL" id="JAFBMS010000019">
    <property type="protein sequence ID" value="KAG9344722.1"/>
    <property type="molecule type" value="Genomic_DNA"/>
</dbReference>
<dbReference type="CDD" id="cd22967">
    <property type="entry name" value="DD_AK7"/>
    <property type="match status" value="1"/>
</dbReference>
<dbReference type="InterPro" id="IPR007858">
    <property type="entry name" value="Dpy-30_motif"/>
</dbReference>
<organism evidence="2 3">
    <name type="scientific">Albula glossodonta</name>
    <name type="common">roundjaw bonefish</name>
    <dbReference type="NCBI Taxonomy" id="121402"/>
    <lineage>
        <taxon>Eukaryota</taxon>
        <taxon>Metazoa</taxon>
        <taxon>Chordata</taxon>
        <taxon>Craniata</taxon>
        <taxon>Vertebrata</taxon>
        <taxon>Euteleostomi</taxon>
        <taxon>Actinopterygii</taxon>
        <taxon>Neopterygii</taxon>
        <taxon>Teleostei</taxon>
        <taxon>Albuliformes</taxon>
        <taxon>Albulidae</taxon>
        <taxon>Albula</taxon>
    </lineage>
</organism>
<accession>A0A8T2P536</accession>
<comment type="caution">
    <text evidence="2">The sequence shown here is derived from an EMBL/GenBank/DDBJ whole genome shotgun (WGS) entry which is preliminary data.</text>
</comment>
<dbReference type="Proteomes" id="UP000824540">
    <property type="component" value="Unassembled WGS sequence"/>
</dbReference>
<protein>
    <recommendedName>
        <fullName evidence="4">Nucleoside-diphosphate kinase</fullName>
    </recommendedName>
</protein>
<proteinExistence type="predicted"/>
<gene>
    <name evidence="2" type="ORF">JZ751_010409</name>
</gene>
<dbReference type="Pfam" id="PF05186">
    <property type="entry name" value="Dpy-30"/>
    <property type="match status" value="1"/>
</dbReference>
<keyword evidence="1" id="KW-0175">Coiled coil</keyword>
<evidence type="ECO:0008006" key="4">
    <source>
        <dbReference type="Google" id="ProtNLM"/>
    </source>
</evidence>
<dbReference type="AlphaFoldDB" id="A0A8T2P536"/>
<dbReference type="SUPFAM" id="SSF52540">
    <property type="entry name" value="P-loop containing nucleoside triphosphate hydrolases"/>
    <property type="match status" value="1"/>
</dbReference>
<dbReference type="Pfam" id="PF13207">
    <property type="entry name" value="AAA_17"/>
    <property type="match status" value="1"/>
</dbReference>
<sequence length="282" mass="32728">PIRICILGPPAVGKSTVAAKICKHYKLYHITVQDAIAEKMTQLEEMVRMDDQEGESYDTSGAQELLETLRDNMNLNEDYVFSMDATDEFLKDRVRNLPESIVEGTHYTQDRFPHHLAVFRDRNSQDETVLDYFDELEIHPEHIEVTSEEDPEYLSVTKKIIRAVGPSKNYGPSEEERAEEEMRNAEERIRLLAAEKEERERKEAEEAAVRAARLEEWGKNLREVKRQEQEMLEVRALPLRNYLMKNVMPSLTEALVECCKVKPDDPVDYLAEYLLRSSAHVD</sequence>
<dbReference type="Gene3D" id="1.20.890.10">
    <property type="entry name" value="cAMP-dependent protein kinase regulatory subunit, dimerization-anchoring domain"/>
    <property type="match status" value="1"/>
</dbReference>
<evidence type="ECO:0000313" key="3">
    <source>
        <dbReference type="Proteomes" id="UP000824540"/>
    </source>
</evidence>
<feature type="non-terminal residue" evidence="2">
    <location>
        <position position="282"/>
    </location>
</feature>
<dbReference type="OrthoDB" id="10262413at2759"/>
<name>A0A8T2P536_9TELE</name>
<evidence type="ECO:0000256" key="1">
    <source>
        <dbReference type="SAM" id="Coils"/>
    </source>
</evidence>
<dbReference type="InterPro" id="IPR047499">
    <property type="entry name" value="DD_AK7"/>
</dbReference>
<feature type="coiled-coil region" evidence="1">
    <location>
        <begin position="175"/>
        <end position="215"/>
    </location>
</feature>
<keyword evidence="3" id="KW-1185">Reference proteome</keyword>
<reference evidence="2" key="1">
    <citation type="thesis" date="2021" institute="BYU ScholarsArchive" country="Provo, UT, USA">
        <title>Applications of and Algorithms for Genome Assembly and Genomic Analyses with an Emphasis on Marine Teleosts.</title>
        <authorList>
            <person name="Pickett B.D."/>
        </authorList>
    </citation>
    <scope>NUCLEOTIDE SEQUENCE</scope>
    <source>
        <strain evidence="2">HI-2016</strain>
    </source>
</reference>
<evidence type="ECO:0000313" key="2">
    <source>
        <dbReference type="EMBL" id="KAG9344722.1"/>
    </source>
</evidence>
<dbReference type="Gene3D" id="3.40.50.300">
    <property type="entry name" value="P-loop containing nucleotide triphosphate hydrolases"/>
    <property type="match status" value="2"/>
</dbReference>